<evidence type="ECO:0000256" key="5">
    <source>
        <dbReference type="ARBA" id="ARBA00023329"/>
    </source>
</evidence>
<evidence type="ECO:0000313" key="8">
    <source>
        <dbReference type="Proteomes" id="UP000765509"/>
    </source>
</evidence>
<evidence type="ECO:0000256" key="4">
    <source>
        <dbReference type="ARBA" id="ARBA00023176"/>
    </source>
</evidence>
<comment type="similarity">
    <text evidence="2 6">Belongs to the clathrin light chain family.</text>
</comment>
<evidence type="ECO:0000256" key="2">
    <source>
        <dbReference type="ARBA" id="ARBA00005263"/>
    </source>
</evidence>
<dbReference type="PROSITE" id="PS00581">
    <property type="entry name" value="CLATHRIN_LIGHT_CHN_2"/>
    <property type="match status" value="1"/>
</dbReference>
<protein>
    <recommendedName>
        <fullName evidence="6">Clathrin light chain</fullName>
    </recommendedName>
</protein>
<keyword evidence="8" id="KW-1185">Reference proteome</keyword>
<evidence type="ECO:0000313" key="7">
    <source>
        <dbReference type="EMBL" id="MBW0477658.1"/>
    </source>
</evidence>
<comment type="caution">
    <text evidence="7">The sequence shown here is derived from an EMBL/GenBank/DDBJ whole genome shotgun (WGS) entry which is preliminary data.</text>
</comment>
<keyword evidence="4 6" id="KW-0168">Coated pit</keyword>
<name>A0A9Q3C701_9BASI</name>
<dbReference type="InterPro" id="IPR000996">
    <property type="entry name" value="Clathrin_L-chain"/>
</dbReference>
<dbReference type="PANTHER" id="PTHR10639">
    <property type="entry name" value="CLATHRIN LIGHT CHAIN"/>
    <property type="match status" value="1"/>
</dbReference>
<dbReference type="GO" id="GO:0030132">
    <property type="term" value="C:clathrin coat of coated pit"/>
    <property type="evidence" value="ECO:0007669"/>
    <property type="project" value="InterPro"/>
</dbReference>
<reference evidence="7" key="1">
    <citation type="submission" date="2021-03" db="EMBL/GenBank/DDBJ databases">
        <title>Draft genome sequence of rust myrtle Austropuccinia psidii MF-1, a brazilian biotype.</title>
        <authorList>
            <person name="Quecine M.C."/>
            <person name="Pachon D.M.R."/>
            <person name="Bonatelli M.L."/>
            <person name="Correr F.H."/>
            <person name="Franceschini L.M."/>
            <person name="Leite T.F."/>
            <person name="Margarido G.R.A."/>
            <person name="Almeida C.A."/>
            <person name="Ferrarezi J.A."/>
            <person name="Labate C.A."/>
        </authorList>
    </citation>
    <scope>NUCLEOTIDE SEQUENCE</scope>
    <source>
        <strain evidence="7">MF-1</strain>
    </source>
</reference>
<dbReference type="GO" id="GO:0072583">
    <property type="term" value="P:clathrin-dependent endocytosis"/>
    <property type="evidence" value="ECO:0007669"/>
    <property type="project" value="TreeGrafter"/>
</dbReference>
<sequence>MAWNDALECQFHVFLGLKIKFKHIPALTASPGPVAESEPINHLPSSFRRHRHRHRHPSPSIVIHRHHHHPSSTRLPSFVTMSEFPELEGFSNVPSSTDPTDDFLARERALLGDEFGGVPDNYKSEIVTDSGDQFGLGNFSAVTTHIQPAPVHVSVTDTNDDLAAFQDQYPDLSHDISPAKTNGLNPSSSAYSNPALSNLPSTYSPVTMEEESEFIKEWRVRQAEEIRLRDQQSAAKREETIAAAEKAIDDFYHAYNTQKEKNIARNKEQEAEFLQSRDDALARGTTWQRITDLIELQDSRSKTCGKSTRDLSRFKEILLSLKREGENAPGAAGY</sequence>
<dbReference type="Pfam" id="PF01086">
    <property type="entry name" value="Clathrin_lg_ch"/>
    <property type="match status" value="1"/>
</dbReference>
<dbReference type="AlphaFoldDB" id="A0A9Q3C701"/>
<dbReference type="Proteomes" id="UP000765509">
    <property type="component" value="Unassembled WGS sequence"/>
</dbReference>
<dbReference type="GO" id="GO:0006886">
    <property type="term" value="P:intracellular protein transport"/>
    <property type="evidence" value="ECO:0007669"/>
    <property type="project" value="InterPro"/>
</dbReference>
<proteinExistence type="inferred from homology"/>
<comment type="function">
    <text evidence="6">Clathrin is the major protein of the polyhedral coat of coated pits and vesicles.</text>
</comment>
<accession>A0A9Q3C701</accession>
<dbReference type="EMBL" id="AVOT02004883">
    <property type="protein sequence ID" value="MBW0477658.1"/>
    <property type="molecule type" value="Genomic_DNA"/>
</dbReference>
<comment type="subcellular location">
    <subcellularLocation>
        <location evidence="1 6">Cytoplasmic vesicle membrane</location>
        <topology evidence="1 6">Peripheral membrane protein</topology>
        <orientation evidence="1 6">Cytoplasmic side</orientation>
    </subcellularLocation>
    <subcellularLocation>
        <location evidence="6">Membrane</location>
        <location evidence="6">Coated pit</location>
        <topology evidence="6">Peripheral membrane protein</topology>
        <orientation evidence="6">Cytoplasmic side</orientation>
    </subcellularLocation>
    <text evidence="6">Cytoplasmic face of coated pits and vesicles.</text>
</comment>
<dbReference type="GO" id="GO:0005198">
    <property type="term" value="F:structural molecule activity"/>
    <property type="evidence" value="ECO:0007669"/>
    <property type="project" value="InterPro"/>
</dbReference>
<evidence type="ECO:0000256" key="3">
    <source>
        <dbReference type="ARBA" id="ARBA00023136"/>
    </source>
</evidence>
<evidence type="ECO:0000256" key="1">
    <source>
        <dbReference type="ARBA" id="ARBA00004180"/>
    </source>
</evidence>
<keyword evidence="5 6" id="KW-0968">Cytoplasmic vesicle</keyword>
<gene>
    <name evidence="7" type="ORF">O181_017373</name>
</gene>
<dbReference type="PANTHER" id="PTHR10639:SF7">
    <property type="entry name" value="CLATHRIN LIGHT CHAIN"/>
    <property type="match status" value="1"/>
</dbReference>
<keyword evidence="3 6" id="KW-0472">Membrane</keyword>
<dbReference type="GO" id="GO:0030130">
    <property type="term" value="C:clathrin coat of trans-Golgi network vesicle"/>
    <property type="evidence" value="ECO:0007669"/>
    <property type="project" value="InterPro"/>
</dbReference>
<evidence type="ECO:0000256" key="6">
    <source>
        <dbReference type="RuleBase" id="RU363137"/>
    </source>
</evidence>
<dbReference type="GO" id="GO:0032050">
    <property type="term" value="F:clathrin heavy chain binding"/>
    <property type="evidence" value="ECO:0007669"/>
    <property type="project" value="TreeGrafter"/>
</dbReference>
<organism evidence="7 8">
    <name type="scientific">Austropuccinia psidii MF-1</name>
    <dbReference type="NCBI Taxonomy" id="1389203"/>
    <lineage>
        <taxon>Eukaryota</taxon>
        <taxon>Fungi</taxon>
        <taxon>Dikarya</taxon>
        <taxon>Basidiomycota</taxon>
        <taxon>Pucciniomycotina</taxon>
        <taxon>Pucciniomycetes</taxon>
        <taxon>Pucciniales</taxon>
        <taxon>Sphaerophragmiaceae</taxon>
        <taxon>Austropuccinia</taxon>
    </lineage>
</organism>
<dbReference type="OrthoDB" id="5512at2759"/>